<proteinExistence type="predicted"/>
<sequence length="326" mass="37084">MPIYEYIEVPVATQQLQDDFRFDDMVVTWQQRNGGDMTINELKMLRLQTESNALSAAEHDLLDVDSRIAVLEQQIADLTLSLGAARDWRTDVASRRDILRERRAATQRAISPFTACPEDILRLIFAERAREPDTEWITLGTGTFNKARAHAPFITAAVCQDWRRVTLDTPSIWSYVGVPQLVGDVKQFVSMTRTVIERSCAAPLDILLENMGDGGREYCTDVLDLLFPHLHRWRRVELYSTLRDPQLDRYLRGNAALLEEICVYEVLGSERWVADPAPFLVGATHLRTVRVVNSSLVLDTRSLPNLRSLIIEMTAAMPSTSFWTFS</sequence>
<evidence type="ECO:0000313" key="2">
    <source>
        <dbReference type="Proteomes" id="UP000077266"/>
    </source>
</evidence>
<protein>
    <recommendedName>
        <fullName evidence="3">F-box domain-containing protein</fullName>
    </recommendedName>
</protein>
<organism evidence="1 2">
    <name type="scientific">Exidia glandulosa HHB12029</name>
    <dbReference type="NCBI Taxonomy" id="1314781"/>
    <lineage>
        <taxon>Eukaryota</taxon>
        <taxon>Fungi</taxon>
        <taxon>Dikarya</taxon>
        <taxon>Basidiomycota</taxon>
        <taxon>Agaricomycotina</taxon>
        <taxon>Agaricomycetes</taxon>
        <taxon>Auriculariales</taxon>
        <taxon>Exidiaceae</taxon>
        <taxon>Exidia</taxon>
    </lineage>
</organism>
<evidence type="ECO:0008006" key="3">
    <source>
        <dbReference type="Google" id="ProtNLM"/>
    </source>
</evidence>
<dbReference type="STRING" id="1314781.A0A165GWK5"/>
<dbReference type="EMBL" id="KV426034">
    <property type="protein sequence ID" value="KZV91105.1"/>
    <property type="molecule type" value="Genomic_DNA"/>
</dbReference>
<keyword evidence="2" id="KW-1185">Reference proteome</keyword>
<reference evidence="1 2" key="1">
    <citation type="journal article" date="2016" name="Mol. Biol. Evol.">
        <title>Comparative Genomics of Early-Diverging Mushroom-Forming Fungi Provides Insights into the Origins of Lignocellulose Decay Capabilities.</title>
        <authorList>
            <person name="Nagy L.G."/>
            <person name="Riley R."/>
            <person name="Tritt A."/>
            <person name="Adam C."/>
            <person name="Daum C."/>
            <person name="Floudas D."/>
            <person name="Sun H."/>
            <person name="Yadav J.S."/>
            <person name="Pangilinan J."/>
            <person name="Larsson K.H."/>
            <person name="Matsuura K."/>
            <person name="Barry K."/>
            <person name="Labutti K."/>
            <person name="Kuo R."/>
            <person name="Ohm R.A."/>
            <person name="Bhattacharya S.S."/>
            <person name="Shirouzu T."/>
            <person name="Yoshinaga Y."/>
            <person name="Martin F.M."/>
            <person name="Grigoriev I.V."/>
            <person name="Hibbett D.S."/>
        </authorList>
    </citation>
    <scope>NUCLEOTIDE SEQUENCE [LARGE SCALE GENOMIC DNA]</scope>
    <source>
        <strain evidence="1 2">HHB12029</strain>
    </source>
</reference>
<dbReference type="AlphaFoldDB" id="A0A165GWK5"/>
<dbReference type="InParanoid" id="A0A165GWK5"/>
<dbReference type="OrthoDB" id="3365698at2759"/>
<evidence type="ECO:0000313" key="1">
    <source>
        <dbReference type="EMBL" id="KZV91105.1"/>
    </source>
</evidence>
<dbReference type="Proteomes" id="UP000077266">
    <property type="component" value="Unassembled WGS sequence"/>
</dbReference>
<gene>
    <name evidence="1" type="ORF">EXIGLDRAFT_770170</name>
</gene>
<name>A0A165GWK5_EXIGL</name>
<accession>A0A165GWK5</accession>